<evidence type="ECO:0000313" key="1">
    <source>
        <dbReference type="EMBL" id="MEL1245041.1"/>
    </source>
</evidence>
<reference evidence="1 2" key="1">
    <citation type="submission" date="2024-04" db="EMBL/GenBank/DDBJ databases">
        <title>Flavobacterium sp. DGU11 16S ribosomal RNA gene Genome sequencing and assembly.</title>
        <authorList>
            <person name="Park S."/>
        </authorList>
    </citation>
    <scope>NUCLEOTIDE SEQUENCE [LARGE SCALE GENOMIC DNA]</scope>
    <source>
        <strain evidence="1 2">DGU11</strain>
    </source>
</reference>
<dbReference type="Proteomes" id="UP001464555">
    <property type="component" value="Unassembled WGS sequence"/>
</dbReference>
<name>A0ABU9HXZ9_9FLAO</name>
<organism evidence="1 2">
    <name type="scientific">Flavobacterium arundinis</name>
    <dbReference type="NCBI Taxonomy" id="3139143"/>
    <lineage>
        <taxon>Bacteria</taxon>
        <taxon>Pseudomonadati</taxon>
        <taxon>Bacteroidota</taxon>
        <taxon>Flavobacteriia</taxon>
        <taxon>Flavobacteriales</taxon>
        <taxon>Flavobacteriaceae</taxon>
        <taxon>Flavobacterium</taxon>
    </lineage>
</organism>
<evidence type="ECO:0000313" key="2">
    <source>
        <dbReference type="Proteomes" id="UP001464555"/>
    </source>
</evidence>
<dbReference type="EMBL" id="JBBYHR010000006">
    <property type="protein sequence ID" value="MEL1245041.1"/>
    <property type="molecule type" value="Genomic_DNA"/>
</dbReference>
<accession>A0ABU9HXZ9</accession>
<sequence>MHKRPLNISEVILKYTLDTSDDIALNCDHWTATDFAGAIDSGLLQYEGWEPKNESGAPFIPVDGAVTVLISVRIETYNPVLEEVDFTYGIVDAFQNGACRIEANDTHTVTISIKGIIHDHNIHHPE</sequence>
<protein>
    <submittedName>
        <fullName evidence="1">Uncharacterized protein</fullName>
    </submittedName>
</protein>
<dbReference type="RefSeq" id="WP_341697354.1">
    <property type="nucleotide sequence ID" value="NZ_JBBYHR010000006.1"/>
</dbReference>
<keyword evidence="2" id="KW-1185">Reference proteome</keyword>
<comment type="caution">
    <text evidence="1">The sequence shown here is derived from an EMBL/GenBank/DDBJ whole genome shotgun (WGS) entry which is preliminary data.</text>
</comment>
<proteinExistence type="predicted"/>
<gene>
    <name evidence="1" type="ORF">AAEO56_12255</name>
</gene>